<reference evidence="1" key="1">
    <citation type="journal article" date="2023" name="Science">
        <title>Genome structures resolve the early diversification of teleost fishes.</title>
        <authorList>
            <person name="Parey E."/>
            <person name="Louis A."/>
            <person name="Montfort J."/>
            <person name="Bouchez O."/>
            <person name="Roques C."/>
            <person name="Iampietro C."/>
            <person name="Lluch J."/>
            <person name="Castinel A."/>
            <person name="Donnadieu C."/>
            <person name="Desvignes T."/>
            <person name="Floi Bucao C."/>
            <person name="Jouanno E."/>
            <person name="Wen M."/>
            <person name="Mejri S."/>
            <person name="Dirks R."/>
            <person name="Jansen H."/>
            <person name="Henkel C."/>
            <person name="Chen W.J."/>
            <person name="Zahm M."/>
            <person name="Cabau C."/>
            <person name="Klopp C."/>
            <person name="Thompson A.W."/>
            <person name="Robinson-Rechavi M."/>
            <person name="Braasch I."/>
            <person name="Lecointre G."/>
            <person name="Bobe J."/>
            <person name="Postlethwait J.H."/>
            <person name="Berthelot C."/>
            <person name="Roest Crollius H."/>
            <person name="Guiguen Y."/>
        </authorList>
    </citation>
    <scope>NUCLEOTIDE SEQUENCE</scope>
    <source>
        <strain evidence="1">WJC10195</strain>
    </source>
</reference>
<accession>A0A9Q1FQQ1</accession>
<organism evidence="1 2">
    <name type="scientific">Synaphobranchus kaupii</name>
    <name type="common">Kaup's arrowtooth eel</name>
    <dbReference type="NCBI Taxonomy" id="118154"/>
    <lineage>
        <taxon>Eukaryota</taxon>
        <taxon>Metazoa</taxon>
        <taxon>Chordata</taxon>
        <taxon>Craniata</taxon>
        <taxon>Vertebrata</taxon>
        <taxon>Euteleostomi</taxon>
        <taxon>Actinopterygii</taxon>
        <taxon>Neopterygii</taxon>
        <taxon>Teleostei</taxon>
        <taxon>Anguilliformes</taxon>
        <taxon>Synaphobranchidae</taxon>
        <taxon>Synaphobranchus</taxon>
    </lineage>
</organism>
<comment type="caution">
    <text evidence="1">The sequence shown here is derived from an EMBL/GenBank/DDBJ whole genome shotgun (WGS) entry which is preliminary data.</text>
</comment>
<name>A0A9Q1FQQ1_SYNKA</name>
<dbReference type="AlphaFoldDB" id="A0A9Q1FQQ1"/>
<dbReference type="EMBL" id="JAINUF010000004">
    <property type="protein sequence ID" value="KAJ8364436.1"/>
    <property type="molecule type" value="Genomic_DNA"/>
</dbReference>
<sequence length="79" mass="8571">MNTGCQPSTAVAMSTTALSVVWIVLGTQPLFSLVTDGRTSARTHGQSERAQPPLCCIKPRRCLGAFDLGSVSLRRKDWH</sequence>
<proteinExistence type="predicted"/>
<evidence type="ECO:0000313" key="2">
    <source>
        <dbReference type="Proteomes" id="UP001152622"/>
    </source>
</evidence>
<keyword evidence="2" id="KW-1185">Reference proteome</keyword>
<evidence type="ECO:0000313" key="1">
    <source>
        <dbReference type="EMBL" id="KAJ8364436.1"/>
    </source>
</evidence>
<dbReference type="Proteomes" id="UP001152622">
    <property type="component" value="Chromosome 4"/>
</dbReference>
<protein>
    <submittedName>
        <fullName evidence="1">Uncharacterized protein</fullName>
    </submittedName>
</protein>
<gene>
    <name evidence="1" type="ORF">SKAU_G00132670</name>
</gene>